<feature type="transmembrane region" description="Helical" evidence="6">
    <location>
        <begin position="62"/>
        <end position="83"/>
    </location>
</feature>
<comment type="caution">
    <text evidence="8">The sequence shown here is derived from an EMBL/GenBank/DDBJ whole genome shotgun (WGS) entry which is preliminary data.</text>
</comment>
<dbReference type="PANTHER" id="PTHR43791">
    <property type="entry name" value="PERMEASE-RELATED"/>
    <property type="match status" value="1"/>
</dbReference>
<dbReference type="Gene3D" id="1.20.1250.20">
    <property type="entry name" value="MFS general substrate transporter like domains"/>
    <property type="match status" value="2"/>
</dbReference>
<dbReference type="InterPro" id="IPR020846">
    <property type="entry name" value="MFS_dom"/>
</dbReference>
<name>A0A1Y2MSY2_PSEAH</name>
<feature type="transmembrane region" description="Helical" evidence="6">
    <location>
        <begin position="119"/>
        <end position="145"/>
    </location>
</feature>
<keyword evidence="2" id="KW-0813">Transport</keyword>
<dbReference type="Pfam" id="PF07690">
    <property type="entry name" value="MFS_1"/>
    <property type="match status" value="1"/>
</dbReference>
<dbReference type="PROSITE" id="PS50850">
    <property type="entry name" value="MFS"/>
    <property type="match status" value="1"/>
</dbReference>
<evidence type="ECO:0000313" key="9">
    <source>
        <dbReference type="Proteomes" id="UP000194360"/>
    </source>
</evidence>
<dbReference type="OrthoDB" id="9773957at2"/>
<evidence type="ECO:0000256" key="6">
    <source>
        <dbReference type="SAM" id="Phobius"/>
    </source>
</evidence>
<feature type="transmembrane region" description="Helical" evidence="6">
    <location>
        <begin position="95"/>
        <end position="113"/>
    </location>
</feature>
<evidence type="ECO:0000256" key="3">
    <source>
        <dbReference type="ARBA" id="ARBA00022692"/>
    </source>
</evidence>
<sequence>MSSSDVTGTDPEIQDEAERRLWRRIAWRIIPIVGLAYLMSYIDRANLGYVAQPMSRELGLDAAQIGLAGGLFFIGYILVEVPSNMALRRFGARKWITRIMVTWGLITALTAYVDSAAHLYLARLALGFAEAGLAAGILLYLTFWFPRKVRSWVMATFFLMIPLSSIVGAPLAAALLSWGDILFPLSAWRSLFLVEGVLTLMVAVVVFCLLPDRPSDAKWLSDDDRARVEAALQADEEKRAASGAISGFGASMRSGRVWVLAIAFFTVVFGLYPLAFFLPTMISTISDAAGGDVNSVLVSAIPSAFAIIVMIMWSRVSGRLSAVTATVVPMAVGAAGLVLATAAGSGYLFVAAVCLSTAGIYSAMPQFWRIPPLALTGAAAAAGIAVINSVSNLSGFVGPYVTGAIHDATGSYTWALLTIAAVMVAGIGVVLTTGRRIETTMDR</sequence>
<dbReference type="EMBL" id="MIGB01000023">
    <property type="protein sequence ID" value="OSY38324.1"/>
    <property type="molecule type" value="Genomic_DNA"/>
</dbReference>
<feature type="transmembrane region" description="Helical" evidence="6">
    <location>
        <begin position="373"/>
        <end position="391"/>
    </location>
</feature>
<dbReference type="InterPro" id="IPR036259">
    <property type="entry name" value="MFS_trans_sf"/>
</dbReference>
<feature type="transmembrane region" description="Helical" evidence="6">
    <location>
        <begin position="411"/>
        <end position="433"/>
    </location>
</feature>
<dbReference type="GO" id="GO:0005886">
    <property type="term" value="C:plasma membrane"/>
    <property type="evidence" value="ECO:0007669"/>
    <property type="project" value="UniProtKB-SubCell"/>
</dbReference>
<evidence type="ECO:0000259" key="7">
    <source>
        <dbReference type="PROSITE" id="PS50850"/>
    </source>
</evidence>
<protein>
    <submittedName>
        <fullName evidence="8">Putative tartrate transporter</fullName>
    </submittedName>
</protein>
<dbReference type="AlphaFoldDB" id="A0A1Y2MSY2"/>
<evidence type="ECO:0000256" key="1">
    <source>
        <dbReference type="ARBA" id="ARBA00004651"/>
    </source>
</evidence>
<feature type="transmembrane region" description="Helical" evidence="6">
    <location>
        <begin position="295"/>
        <end position="313"/>
    </location>
</feature>
<dbReference type="CDD" id="cd17319">
    <property type="entry name" value="MFS_ExuT_GudP_like"/>
    <property type="match status" value="1"/>
</dbReference>
<feature type="transmembrane region" description="Helical" evidence="6">
    <location>
        <begin position="320"/>
        <end position="340"/>
    </location>
</feature>
<keyword evidence="3 6" id="KW-0812">Transmembrane</keyword>
<keyword evidence="4 6" id="KW-1133">Transmembrane helix</keyword>
<keyword evidence="5 6" id="KW-0472">Membrane</keyword>
<dbReference type="STRING" id="2074.BG845_04085"/>
<comment type="subcellular location">
    <subcellularLocation>
        <location evidence="1">Cell membrane</location>
        <topology evidence="1">Multi-pass membrane protein</topology>
    </subcellularLocation>
</comment>
<evidence type="ECO:0000256" key="4">
    <source>
        <dbReference type="ARBA" id="ARBA00022989"/>
    </source>
</evidence>
<dbReference type="PANTHER" id="PTHR43791:SF36">
    <property type="entry name" value="TRANSPORTER, PUTATIVE (AFU_ORTHOLOGUE AFUA_6G08340)-RELATED"/>
    <property type="match status" value="1"/>
</dbReference>
<evidence type="ECO:0000256" key="5">
    <source>
        <dbReference type="ARBA" id="ARBA00023136"/>
    </source>
</evidence>
<dbReference type="SUPFAM" id="SSF103473">
    <property type="entry name" value="MFS general substrate transporter"/>
    <property type="match status" value="1"/>
</dbReference>
<reference evidence="8 9" key="1">
    <citation type="submission" date="2016-09" db="EMBL/GenBank/DDBJ databases">
        <title>Pseudonocardia autotrophica DSM535, a candidate organism with high potential of specific P450 cytochromes.</title>
        <authorList>
            <person name="Grumaz C."/>
            <person name="Vainshtein Y."/>
            <person name="Kirstahler P."/>
            <person name="Sohn K."/>
        </authorList>
    </citation>
    <scope>NUCLEOTIDE SEQUENCE [LARGE SCALE GENOMIC DNA]</scope>
    <source>
        <strain evidence="8 9">DSM 535</strain>
    </source>
</reference>
<gene>
    <name evidence="8" type="primary">ttuB_3</name>
    <name evidence="8" type="ORF">BG845_04085</name>
</gene>
<feature type="transmembrane region" description="Helical" evidence="6">
    <location>
        <begin position="25"/>
        <end position="42"/>
    </location>
</feature>
<feature type="transmembrane region" description="Helical" evidence="6">
    <location>
        <begin position="157"/>
        <end position="178"/>
    </location>
</feature>
<dbReference type="RefSeq" id="WP_085914285.1">
    <property type="nucleotide sequence ID" value="NZ_AP018920.1"/>
</dbReference>
<dbReference type="Proteomes" id="UP000194360">
    <property type="component" value="Unassembled WGS sequence"/>
</dbReference>
<dbReference type="GO" id="GO:0022857">
    <property type="term" value="F:transmembrane transporter activity"/>
    <property type="evidence" value="ECO:0007669"/>
    <property type="project" value="InterPro"/>
</dbReference>
<organism evidence="8 9">
    <name type="scientific">Pseudonocardia autotrophica</name>
    <name type="common">Amycolata autotrophica</name>
    <name type="synonym">Nocardia autotrophica</name>
    <dbReference type="NCBI Taxonomy" id="2074"/>
    <lineage>
        <taxon>Bacteria</taxon>
        <taxon>Bacillati</taxon>
        <taxon>Actinomycetota</taxon>
        <taxon>Actinomycetes</taxon>
        <taxon>Pseudonocardiales</taxon>
        <taxon>Pseudonocardiaceae</taxon>
        <taxon>Pseudonocardia</taxon>
    </lineage>
</organism>
<feature type="transmembrane region" description="Helical" evidence="6">
    <location>
        <begin position="346"/>
        <end position="364"/>
    </location>
</feature>
<feature type="transmembrane region" description="Helical" evidence="6">
    <location>
        <begin position="190"/>
        <end position="210"/>
    </location>
</feature>
<accession>A0A1Y2MSY2</accession>
<evidence type="ECO:0000313" key="8">
    <source>
        <dbReference type="EMBL" id="OSY38324.1"/>
    </source>
</evidence>
<dbReference type="InterPro" id="IPR011701">
    <property type="entry name" value="MFS"/>
</dbReference>
<feature type="domain" description="Major facilitator superfamily (MFS) profile" evidence="7">
    <location>
        <begin position="29"/>
        <end position="438"/>
    </location>
</feature>
<feature type="transmembrane region" description="Helical" evidence="6">
    <location>
        <begin position="257"/>
        <end position="275"/>
    </location>
</feature>
<proteinExistence type="predicted"/>
<keyword evidence="9" id="KW-1185">Reference proteome</keyword>
<dbReference type="FunFam" id="1.20.1250.20:FF:000018">
    <property type="entry name" value="MFS transporter permease"/>
    <property type="match status" value="1"/>
</dbReference>
<evidence type="ECO:0000256" key="2">
    <source>
        <dbReference type="ARBA" id="ARBA00022448"/>
    </source>
</evidence>